<dbReference type="EC" id="5.1.3.1" evidence="7 10"/>
<evidence type="ECO:0000256" key="2">
    <source>
        <dbReference type="ARBA" id="ARBA00001936"/>
    </source>
</evidence>
<dbReference type="Pfam" id="PF00834">
    <property type="entry name" value="Ribul_P_3_epim"/>
    <property type="match status" value="1"/>
</dbReference>
<feature type="binding site" evidence="10 13">
    <location>
        <position position="34"/>
    </location>
    <ligand>
        <name>a divalent metal cation</name>
        <dbReference type="ChEBI" id="CHEBI:60240"/>
    </ligand>
</feature>
<evidence type="ECO:0000313" key="16">
    <source>
        <dbReference type="Proteomes" id="UP000886857"/>
    </source>
</evidence>
<evidence type="ECO:0000256" key="1">
    <source>
        <dbReference type="ARBA" id="ARBA00001782"/>
    </source>
</evidence>
<name>A0A9D1N9S1_9FIRM</name>
<feature type="binding site" evidence="10 14">
    <location>
        <position position="7"/>
    </location>
    <ligand>
        <name>substrate</name>
    </ligand>
</feature>
<proteinExistence type="inferred from homology"/>
<feature type="binding site" evidence="14">
    <location>
        <position position="176"/>
    </location>
    <ligand>
        <name>substrate</name>
    </ligand>
</feature>
<dbReference type="AlphaFoldDB" id="A0A9D1N9S1"/>
<comment type="similarity">
    <text evidence="6 10 11">Belongs to the ribulose-phosphate 3-epimerase family.</text>
</comment>
<evidence type="ECO:0000256" key="9">
    <source>
        <dbReference type="ARBA" id="ARBA00023235"/>
    </source>
</evidence>
<dbReference type="CDD" id="cd00429">
    <property type="entry name" value="RPE"/>
    <property type="match status" value="1"/>
</dbReference>
<dbReference type="Proteomes" id="UP000886857">
    <property type="component" value="Unassembled WGS sequence"/>
</dbReference>
<dbReference type="HAMAP" id="MF_02227">
    <property type="entry name" value="RPE"/>
    <property type="match status" value="1"/>
</dbReference>
<dbReference type="GO" id="GO:0006098">
    <property type="term" value="P:pentose-phosphate shunt"/>
    <property type="evidence" value="ECO:0007669"/>
    <property type="project" value="UniProtKB-UniRule"/>
</dbReference>
<dbReference type="GO" id="GO:0019323">
    <property type="term" value="P:pentose catabolic process"/>
    <property type="evidence" value="ECO:0007669"/>
    <property type="project" value="UniProtKB-UniRule"/>
</dbReference>
<evidence type="ECO:0000313" key="15">
    <source>
        <dbReference type="EMBL" id="HIU98925.1"/>
    </source>
</evidence>
<keyword evidence="13" id="KW-0862">Zinc</keyword>
<comment type="cofactor">
    <cofactor evidence="2">
        <name>Mn(2+)</name>
        <dbReference type="ChEBI" id="CHEBI:29035"/>
    </cofactor>
</comment>
<dbReference type="EMBL" id="DVOE01000056">
    <property type="protein sequence ID" value="HIU98925.1"/>
    <property type="molecule type" value="Genomic_DNA"/>
</dbReference>
<feature type="binding site" evidence="10 13">
    <location>
        <position position="65"/>
    </location>
    <ligand>
        <name>a divalent metal cation</name>
        <dbReference type="ChEBI" id="CHEBI:60240"/>
    </ligand>
</feature>
<reference evidence="15" key="1">
    <citation type="submission" date="2020-10" db="EMBL/GenBank/DDBJ databases">
        <authorList>
            <person name="Gilroy R."/>
        </authorList>
    </citation>
    <scope>NUCLEOTIDE SEQUENCE</scope>
    <source>
        <strain evidence="15">10406</strain>
    </source>
</reference>
<dbReference type="InterPro" id="IPR011060">
    <property type="entry name" value="RibuloseP-bd_barrel"/>
</dbReference>
<dbReference type="GO" id="GO:0046872">
    <property type="term" value="F:metal ion binding"/>
    <property type="evidence" value="ECO:0007669"/>
    <property type="project" value="UniProtKB-UniRule"/>
</dbReference>
<dbReference type="InterPro" id="IPR026019">
    <property type="entry name" value="Ribul_P_3_epim"/>
</dbReference>
<evidence type="ECO:0000256" key="7">
    <source>
        <dbReference type="ARBA" id="ARBA00013188"/>
    </source>
</evidence>
<dbReference type="PIRSF" id="PIRSF001461">
    <property type="entry name" value="RPE"/>
    <property type="match status" value="1"/>
</dbReference>
<sequence length="214" mass="22945">MIKVAPSILSADFGRMADAPVNILRWGADLVHCDVMDGVYVPNITFGMPMVAALRPVSELPLDVHLMITRPEKYVGRFCDAGADIVTFHPEASEDPRGALSEIRARGKKCGVVVNADVPFEVVEPYLDEIDMLVVMTVQAGFGGQSFKEECLEKARRAEEIKKARGLDFEIELDGGVSPSNIEICKAAGATVVVAGSAVFKAPDPAAAVKAMQI</sequence>
<evidence type="ECO:0000256" key="13">
    <source>
        <dbReference type="PIRSR" id="PIRSR001461-2"/>
    </source>
</evidence>
<feature type="binding site" evidence="10 13">
    <location>
        <position position="32"/>
    </location>
    <ligand>
        <name>a divalent metal cation</name>
        <dbReference type="ChEBI" id="CHEBI:60240"/>
    </ligand>
</feature>
<dbReference type="InterPro" id="IPR000056">
    <property type="entry name" value="Ribul_P_3_epim-like"/>
</dbReference>
<evidence type="ECO:0000256" key="5">
    <source>
        <dbReference type="ARBA" id="ARBA00001954"/>
    </source>
</evidence>
<dbReference type="SUPFAM" id="SSF51366">
    <property type="entry name" value="Ribulose-phoshate binding barrel"/>
    <property type="match status" value="1"/>
</dbReference>
<keyword evidence="13" id="KW-0170">Cobalt</keyword>
<keyword evidence="10 11" id="KW-0119">Carbohydrate metabolism</keyword>
<feature type="active site" description="Proton acceptor" evidence="10 12">
    <location>
        <position position="34"/>
    </location>
</feature>
<dbReference type="GO" id="GO:0004750">
    <property type="term" value="F:D-ribulose-phosphate 3-epimerase activity"/>
    <property type="evidence" value="ECO:0007669"/>
    <property type="project" value="UniProtKB-UniRule"/>
</dbReference>
<evidence type="ECO:0000256" key="8">
    <source>
        <dbReference type="ARBA" id="ARBA00022723"/>
    </source>
</evidence>
<dbReference type="PANTHER" id="PTHR11749">
    <property type="entry name" value="RIBULOSE-5-PHOSPHATE-3-EPIMERASE"/>
    <property type="match status" value="1"/>
</dbReference>
<feature type="binding site" evidence="10 14">
    <location>
        <begin position="196"/>
        <end position="197"/>
    </location>
    <ligand>
        <name>substrate</name>
    </ligand>
</feature>
<keyword evidence="9 10" id="KW-0413">Isomerase</keyword>
<evidence type="ECO:0000256" key="14">
    <source>
        <dbReference type="PIRSR" id="PIRSR001461-3"/>
    </source>
</evidence>
<evidence type="ECO:0000256" key="3">
    <source>
        <dbReference type="ARBA" id="ARBA00001941"/>
    </source>
</evidence>
<evidence type="ECO:0000256" key="6">
    <source>
        <dbReference type="ARBA" id="ARBA00009541"/>
    </source>
</evidence>
<comment type="cofactor">
    <cofactor evidence="3">
        <name>Co(2+)</name>
        <dbReference type="ChEBI" id="CHEBI:48828"/>
    </cofactor>
</comment>
<keyword evidence="13" id="KW-0464">Manganese</keyword>
<gene>
    <name evidence="10 15" type="primary">rpe</name>
    <name evidence="15" type="ORF">IAC73_03680</name>
</gene>
<feature type="binding site" evidence="10">
    <location>
        <begin position="174"/>
        <end position="176"/>
    </location>
    <ligand>
        <name>substrate</name>
    </ligand>
</feature>
<dbReference type="NCBIfam" id="NF004076">
    <property type="entry name" value="PRK05581.1-4"/>
    <property type="match status" value="1"/>
</dbReference>
<feature type="active site" description="Proton donor" evidence="10 12">
    <location>
        <position position="174"/>
    </location>
</feature>
<protein>
    <recommendedName>
        <fullName evidence="7 10">Ribulose-phosphate 3-epimerase</fullName>
        <ecNumber evidence="7 10">5.1.3.1</ecNumber>
    </recommendedName>
</protein>
<evidence type="ECO:0000256" key="12">
    <source>
        <dbReference type="PIRSR" id="PIRSR001461-1"/>
    </source>
</evidence>
<evidence type="ECO:0000256" key="11">
    <source>
        <dbReference type="PIRNR" id="PIRNR001461"/>
    </source>
</evidence>
<feature type="binding site" evidence="10 14">
    <location>
        <begin position="141"/>
        <end position="144"/>
    </location>
    <ligand>
        <name>substrate</name>
    </ligand>
</feature>
<accession>A0A9D1N9S1</accession>
<reference evidence="15" key="2">
    <citation type="journal article" date="2021" name="PeerJ">
        <title>Extensive microbial diversity within the chicken gut microbiome revealed by metagenomics and culture.</title>
        <authorList>
            <person name="Gilroy R."/>
            <person name="Ravi A."/>
            <person name="Getino M."/>
            <person name="Pursley I."/>
            <person name="Horton D.L."/>
            <person name="Alikhan N.F."/>
            <person name="Baker D."/>
            <person name="Gharbi K."/>
            <person name="Hall N."/>
            <person name="Watson M."/>
            <person name="Adriaenssens E.M."/>
            <person name="Foster-Nyarko E."/>
            <person name="Jarju S."/>
            <person name="Secka A."/>
            <person name="Antonio M."/>
            <person name="Oren A."/>
            <person name="Chaudhuri R.R."/>
            <person name="La Ragione R."/>
            <person name="Hildebrand F."/>
            <person name="Pallen M.J."/>
        </authorList>
    </citation>
    <scope>NUCLEOTIDE SEQUENCE</scope>
    <source>
        <strain evidence="15">10406</strain>
    </source>
</reference>
<comment type="catalytic activity">
    <reaction evidence="1 10 11">
        <text>D-ribulose 5-phosphate = D-xylulose 5-phosphate</text>
        <dbReference type="Rhea" id="RHEA:13677"/>
        <dbReference type="ChEBI" id="CHEBI:57737"/>
        <dbReference type="ChEBI" id="CHEBI:58121"/>
        <dbReference type="EC" id="5.1.3.1"/>
    </reaction>
</comment>
<organism evidence="15 16">
    <name type="scientific">Candidatus Limadaptatus stercoripullorum</name>
    <dbReference type="NCBI Taxonomy" id="2840846"/>
    <lineage>
        <taxon>Bacteria</taxon>
        <taxon>Bacillati</taxon>
        <taxon>Bacillota</taxon>
        <taxon>Clostridia</taxon>
        <taxon>Eubacteriales</taxon>
        <taxon>Candidatus Limadaptatus</taxon>
    </lineage>
</organism>
<feature type="binding site" evidence="10 14">
    <location>
        <position position="65"/>
    </location>
    <ligand>
        <name>substrate</name>
    </ligand>
</feature>
<dbReference type="NCBIfam" id="TIGR01163">
    <property type="entry name" value="rpe"/>
    <property type="match status" value="1"/>
</dbReference>
<comment type="pathway">
    <text evidence="10">Carbohydrate degradation.</text>
</comment>
<dbReference type="FunFam" id="3.20.20.70:FF:000004">
    <property type="entry name" value="Ribulose-phosphate 3-epimerase"/>
    <property type="match status" value="1"/>
</dbReference>
<feature type="binding site" evidence="10 13">
    <location>
        <position position="174"/>
    </location>
    <ligand>
        <name>a divalent metal cation</name>
        <dbReference type="ChEBI" id="CHEBI:60240"/>
    </ligand>
</feature>
<dbReference type="GO" id="GO:0005737">
    <property type="term" value="C:cytoplasm"/>
    <property type="evidence" value="ECO:0007669"/>
    <property type="project" value="UniProtKB-ARBA"/>
</dbReference>
<comment type="function">
    <text evidence="10">Catalyzes the reversible epimerization of D-ribulose 5-phosphate to D-xylulose 5-phosphate.</text>
</comment>
<comment type="cofactor">
    <cofactor evidence="4">
        <name>Zn(2+)</name>
        <dbReference type="ChEBI" id="CHEBI:29105"/>
    </cofactor>
</comment>
<dbReference type="Gene3D" id="3.20.20.70">
    <property type="entry name" value="Aldolase class I"/>
    <property type="match status" value="1"/>
</dbReference>
<comment type="cofactor">
    <cofactor evidence="10 13">
        <name>a divalent metal cation</name>
        <dbReference type="ChEBI" id="CHEBI:60240"/>
    </cofactor>
    <text evidence="10 13">Binds 1 divalent metal cation per subunit.</text>
</comment>
<dbReference type="InterPro" id="IPR013785">
    <property type="entry name" value="Aldolase_TIM"/>
</dbReference>
<evidence type="ECO:0000256" key="4">
    <source>
        <dbReference type="ARBA" id="ARBA00001947"/>
    </source>
</evidence>
<evidence type="ECO:0000256" key="10">
    <source>
        <dbReference type="HAMAP-Rule" id="MF_02227"/>
    </source>
</evidence>
<comment type="cofactor">
    <cofactor evidence="5">
        <name>Fe(2+)</name>
        <dbReference type="ChEBI" id="CHEBI:29033"/>
    </cofactor>
</comment>
<keyword evidence="8 10" id="KW-0479">Metal-binding</keyword>
<comment type="caution">
    <text evidence="15">The sequence shown here is derived from an EMBL/GenBank/DDBJ whole genome shotgun (WGS) entry which is preliminary data.</text>
</comment>